<dbReference type="InterPro" id="IPR036271">
    <property type="entry name" value="Tet_transcr_reg_TetR-rel_C_sf"/>
</dbReference>
<dbReference type="SUPFAM" id="SSF46689">
    <property type="entry name" value="Homeodomain-like"/>
    <property type="match status" value="1"/>
</dbReference>
<dbReference type="InterPro" id="IPR050109">
    <property type="entry name" value="HTH-type_TetR-like_transc_reg"/>
</dbReference>
<dbReference type="Pfam" id="PF02909">
    <property type="entry name" value="TetR_C_1"/>
    <property type="match status" value="1"/>
</dbReference>
<feature type="domain" description="HTH tetR-type" evidence="6">
    <location>
        <begin position="16"/>
        <end position="76"/>
    </location>
</feature>
<dbReference type="InterPro" id="IPR004111">
    <property type="entry name" value="Repressor_TetR_C"/>
</dbReference>
<keyword evidence="2 4" id="KW-0238">DNA-binding</keyword>
<evidence type="ECO:0000259" key="6">
    <source>
        <dbReference type="PROSITE" id="PS50977"/>
    </source>
</evidence>
<evidence type="ECO:0000313" key="7">
    <source>
        <dbReference type="EMBL" id="GAA1992120.1"/>
    </source>
</evidence>
<dbReference type="Proteomes" id="UP001500326">
    <property type="component" value="Unassembled WGS sequence"/>
</dbReference>
<dbReference type="Pfam" id="PF00440">
    <property type="entry name" value="TetR_N"/>
    <property type="match status" value="1"/>
</dbReference>
<evidence type="ECO:0000256" key="3">
    <source>
        <dbReference type="ARBA" id="ARBA00023163"/>
    </source>
</evidence>
<dbReference type="RefSeq" id="WP_344063834.1">
    <property type="nucleotide sequence ID" value="NZ_BAAAOH010000001.1"/>
</dbReference>
<comment type="caution">
    <text evidence="7">The sequence shown here is derived from an EMBL/GenBank/DDBJ whole genome shotgun (WGS) entry which is preliminary data.</text>
</comment>
<keyword evidence="1" id="KW-0805">Transcription regulation</keyword>
<protein>
    <submittedName>
        <fullName evidence="7">TetR/AcrR family transcriptional regulator C-terminal domain-containing protein</fullName>
    </submittedName>
</protein>
<name>A0ABN2STB2_9MICO</name>
<gene>
    <name evidence="7" type="ORF">GCM10009777_29490</name>
</gene>
<sequence>MPRPSASGPQSRRSRNSLSPEAILDAAETVASTRLDGLTIRAVAEELGSSPMSLYRYVAGKEELVETLLDRVLGRMPALPETEDPLADLRAFATAHRDLLLAHPWAVPGLIAHPLPGPNALPIGEQALRLLHRLGLDGDRAVATFSGIIALNYGWVSFAIARTAAEAAPSLERITSGASADFPYTVADGAAMARFGSDDHYVTVVDELTGALTGALQSGQER</sequence>
<evidence type="ECO:0000256" key="5">
    <source>
        <dbReference type="SAM" id="MobiDB-lite"/>
    </source>
</evidence>
<feature type="DNA-binding region" description="H-T-H motif" evidence="4">
    <location>
        <begin position="39"/>
        <end position="58"/>
    </location>
</feature>
<dbReference type="PANTHER" id="PTHR30055">
    <property type="entry name" value="HTH-TYPE TRANSCRIPTIONAL REGULATOR RUTR"/>
    <property type="match status" value="1"/>
</dbReference>
<dbReference type="Gene3D" id="1.10.357.10">
    <property type="entry name" value="Tetracycline Repressor, domain 2"/>
    <property type="match status" value="1"/>
</dbReference>
<keyword evidence="3" id="KW-0804">Transcription</keyword>
<feature type="compositionally biased region" description="Polar residues" evidence="5">
    <location>
        <begin position="7"/>
        <end position="19"/>
    </location>
</feature>
<evidence type="ECO:0000256" key="4">
    <source>
        <dbReference type="PROSITE-ProRule" id="PRU00335"/>
    </source>
</evidence>
<dbReference type="PROSITE" id="PS50977">
    <property type="entry name" value="HTH_TETR_2"/>
    <property type="match status" value="1"/>
</dbReference>
<dbReference type="InterPro" id="IPR009057">
    <property type="entry name" value="Homeodomain-like_sf"/>
</dbReference>
<dbReference type="SUPFAM" id="SSF48498">
    <property type="entry name" value="Tetracyclin repressor-like, C-terminal domain"/>
    <property type="match status" value="1"/>
</dbReference>
<keyword evidence="8" id="KW-1185">Reference proteome</keyword>
<dbReference type="InterPro" id="IPR001647">
    <property type="entry name" value="HTH_TetR"/>
</dbReference>
<accession>A0ABN2STB2</accession>
<feature type="region of interest" description="Disordered" evidence="5">
    <location>
        <begin position="1"/>
        <end position="21"/>
    </location>
</feature>
<organism evidence="7 8">
    <name type="scientific">Microbacterium pumilum</name>
    <dbReference type="NCBI Taxonomy" id="344165"/>
    <lineage>
        <taxon>Bacteria</taxon>
        <taxon>Bacillati</taxon>
        <taxon>Actinomycetota</taxon>
        <taxon>Actinomycetes</taxon>
        <taxon>Micrococcales</taxon>
        <taxon>Microbacteriaceae</taxon>
        <taxon>Microbacterium</taxon>
    </lineage>
</organism>
<evidence type="ECO:0000256" key="2">
    <source>
        <dbReference type="ARBA" id="ARBA00023125"/>
    </source>
</evidence>
<dbReference type="PANTHER" id="PTHR30055:SF151">
    <property type="entry name" value="TRANSCRIPTIONAL REGULATORY PROTEIN"/>
    <property type="match status" value="1"/>
</dbReference>
<evidence type="ECO:0000256" key="1">
    <source>
        <dbReference type="ARBA" id="ARBA00023015"/>
    </source>
</evidence>
<evidence type="ECO:0000313" key="8">
    <source>
        <dbReference type="Proteomes" id="UP001500326"/>
    </source>
</evidence>
<reference evidence="7 8" key="1">
    <citation type="journal article" date="2019" name="Int. J. Syst. Evol. Microbiol.">
        <title>The Global Catalogue of Microorganisms (GCM) 10K type strain sequencing project: providing services to taxonomists for standard genome sequencing and annotation.</title>
        <authorList>
            <consortium name="The Broad Institute Genomics Platform"/>
            <consortium name="The Broad Institute Genome Sequencing Center for Infectious Disease"/>
            <person name="Wu L."/>
            <person name="Ma J."/>
        </authorList>
    </citation>
    <scope>NUCLEOTIDE SEQUENCE [LARGE SCALE GENOMIC DNA]</scope>
    <source>
        <strain evidence="7 8">JCM 14902</strain>
    </source>
</reference>
<proteinExistence type="predicted"/>
<dbReference type="EMBL" id="BAAAOH010000001">
    <property type="protein sequence ID" value="GAA1992120.1"/>
    <property type="molecule type" value="Genomic_DNA"/>
</dbReference>